<organism evidence="1 2">
    <name type="scientific">Dermacentor silvarum</name>
    <name type="common">Tick</name>
    <dbReference type="NCBI Taxonomy" id="543639"/>
    <lineage>
        <taxon>Eukaryota</taxon>
        <taxon>Metazoa</taxon>
        <taxon>Ecdysozoa</taxon>
        <taxon>Arthropoda</taxon>
        <taxon>Chelicerata</taxon>
        <taxon>Arachnida</taxon>
        <taxon>Acari</taxon>
        <taxon>Parasitiformes</taxon>
        <taxon>Ixodida</taxon>
        <taxon>Ixodoidea</taxon>
        <taxon>Ixodidae</taxon>
        <taxon>Rhipicephalinae</taxon>
        <taxon>Dermacentor</taxon>
    </lineage>
</organism>
<sequence>MLASSAIHSEPGSKASKTVDEAASAAASAIEACGDDTADVKYCDPLDTGLAAVAMRLLRADEQCNKSSLPAHATPSAGRAPSADEMVHSPVLLLPGLQQQPRAGPLHPVPSSSSFSGVSVVAGRRGGITGLPSLRHACCQGPPPHQGSGGSTSASSGVQQQPAPTPRGSSSRGGGVRGFRSTFSDNVSSSSFPDNSPGRPDEKRGQHGPLQSVATGSSHVASTTTPLWSGSDCALQSFRASPSIQNLSSCSCDGPRRSEKKRGGLVAVAPPIVGSIQHSETDEPAWPSTIMRALSVGMGGRWYEPCTTADVTKFGDRCGWQCKKYKIKKTAQIVSIAEVRTFDSRAYIYIYIYIYCSDPRGTDSEEDKEVEEEENEDMEHRNGS</sequence>
<dbReference type="Proteomes" id="UP000821865">
    <property type="component" value="Chromosome 4"/>
</dbReference>
<gene>
    <name evidence="1" type="ORF">HPB49_016406</name>
</gene>
<name>A0ACB8CYG8_DERSI</name>
<comment type="caution">
    <text evidence="1">The sequence shown here is derived from an EMBL/GenBank/DDBJ whole genome shotgun (WGS) entry which is preliminary data.</text>
</comment>
<proteinExistence type="predicted"/>
<protein>
    <submittedName>
        <fullName evidence="1">Uncharacterized protein</fullName>
    </submittedName>
</protein>
<dbReference type="EMBL" id="CM023473">
    <property type="protein sequence ID" value="KAH7954194.1"/>
    <property type="molecule type" value="Genomic_DNA"/>
</dbReference>
<evidence type="ECO:0000313" key="2">
    <source>
        <dbReference type="Proteomes" id="UP000821865"/>
    </source>
</evidence>
<keyword evidence="2" id="KW-1185">Reference proteome</keyword>
<reference evidence="1" key="1">
    <citation type="submission" date="2020-05" db="EMBL/GenBank/DDBJ databases">
        <title>Large-scale comparative analyses of tick genomes elucidate their genetic diversity and vector capacities.</title>
        <authorList>
            <person name="Jia N."/>
            <person name="Wang J."/>
            <person name="Shi W."/>
            <person name="Du L."/>
            <person name="Sun Y."/>
            <person name="Zhan W."/>
            <person name="Jiang J."/>
            <person name="Wang Q."/>
            <person name="Zhang B."/>
            <person name="Ji P."/>
            <person name="Sakyi L.B."/>
            <person name="Cui X."/>
            <person name="Yuan T."/>
            <person name="Jiang B."/>
            <person name="Yang W."/>
            <person name="Lam T.T.-Y."/>
            <person name="Chang Q."/>
            <person name="Ding S."/>
            <person name="Wang X."/>
            <person name="Zhu J."/>
            <person name="Ruan X."/>
            <person name="Zhao L."/>
            <person name="Wei J."/>
            <person name="Que T."/>
            <person name="Du C."/>
            <person name="Cheng J."/>
            <person name="Dai P."/>
            <person name="Han X."/>
            <person name="Huang E."/>
            <person name="Gao Y."/>
            <person name="Liu J."/>
            <person name="Shao H."/>
            <person name="Ye R."/>
            <person name="Li L."/>
            <person name="Wei W."/>
            <person name="Wang X."/>
            <person name="Wang C."/>
            <person name="Yang T."/>
            <person name="Huo Q."/>
            <person name="Li W."/>
            <person name="Guo W."/>
            <person name="Chen H."/>
            <person name="Zhou L."/>
            <person name="Ni X."/>
            <person name="Tian J."/>
            <person name="Zhou Y."/>
            <person name="Sheng Y."/>
            <person name="Liu T."/>
            <person name="Pan Y."/>
            <person name="Xia L."/>
            <person name="Li J."/>
            <person name="Zhao F."/>
            <person name="Cao W."/>
        </authorList>
    </citation>
    <scope>NUCLEOTIDE SEQUENCE</scope>
    <source>
        <strain evidence="1">Dsil-2018</strain>
    </source>
</reference>
<accession>A0ACB8CYG8</accession>
<evidence type="ECO:0000313" key="1">
    <source>
        <dbReference type="EMBL" id="KAH7954194.1"/>
    </source>
</evidence>